<comment type="caution">
    <text evidence="1">The sequence shown here is derived from an EMBL/GenBank/DDBJ whole genome shotgun (WGS) entry which is preliminary data.</text>
</comment>
<accession>A0A163EVF6</accession>
<reference evidence="1 2" key="1">
    <citation type="submission" date="2016-01" db="EMBL/GenBank/DDBJ databases">
        <title>Whole genome sequencing of Bhargavaea cecembensis T14.</title>
        <authorList>
            <person name="Hong K.W."/>
        </authorList>
    </citation>
    <scope>NUCLEOTIDE SEQUENCE [LARGE SCALE GENOMIC DNA]</scope>
    <source>
        <strain evidence="1 2">T14</strain>
    </source>
</reference>
<organism evidence="1 2">
    <name type="scientific">Bhargavaea cecembensis</name>
    <dbReference type="NCBI Taxonomy" id="394098"/>
    <lineage>
        <taxon>Bacteria</taxon>
        <taxon>Bacillati</taxon>
        <taxon>Bacillota</taxon>
        <taxon>Bacilli</taxon>
        <taxon>Bacillales</taxon>
        <taxon>Caryophanaceae</taxon>
        <taxon>Bhargavaea</taxon>
    </lineage>
</organism>
<evidence type="ECO:0000313" key="1">
    <source>
        <dbReference type="EMBL" id="KZE37277.1"/>
    </source>
</evidence>
<name>A0A163EVF6_9BACL</name>
<dbReference type="Proteomes" id="UP000076490">
    <property type="component" value="Unassembled WGS sequence"/>
</dbReference>
<proteinExistence type="predicted"/>
<evidence type="ECO:0000313" key="2">
    <source>
        <dbReference type="Proteomes" id="UP000076490"/>
    </source>
</evidence>
<dbReference type="AlphaFoldDB" id="A0A163EVF6"/>
<protein>
    <submittedName>
        <fullName evidence="1">Uncharacterized protein</fullName>
    </submittedName>
</protein>
<gene>
    <name evidence="1" type="ORF">AV656_11960</name>
</gene>
<sequence length="61" mass="6977">MVTGGCEFEEKASEFEDYTPEFEENSPEFEDCSRSFRKKTLRSPSGSVTSFLVSEKRTVQV</sequence>
<dbReference type="EMBL" id="LQNT01000011">
    <property type="protein sequence ID" value="KZE37277.1"/>
    <property type="molecule type" value="Genomic_DNA"/>
</dbReference>